<evidence type="ECO:0000256" key="1">
    <source>
        <dbReference type="ARBA" id="ARBA00023015"/>
    </source>
</evidence>
<keyword evidence="7" id="KW-1185">Reference proteome</keyword>
<dbReference type="RefSeq" id="WP_397020054.1">
    <property type="nucleotide sequence ID" value="NZ_JBITMB010000002.1"/>
</dbReference>
<dbReference type="Gene3D" id="1.10.357.10">
    <property type="entry name" value="Tetracycline Repressor, domain 2"/>
    <property type="match status" value="1"/>
</dbReference>
<dbReference type="Pfam" id="PF17932">
    <property type="entry name" value="TetR_C_24"/>
    <property type="match status" value="1"/>
</dbReference>
<evidence type="ECO:0000313" key="6">
    <source>
        <dbReference type="EMBL" id="MFI7440334.1"/>
    </source>
</evidence>
<dbReference type="SUPFAM" id="SSF46689">
    <property type="entry name" value="Homeodomain-like"/>
    <property type="match status" value="1"/>
</dbReference>
<dbReference type="InterPro" id="IPR009057">
    <property type="entry name" value="Homeodomain-like_sf"/>
</dbReference>
<dbReference type="Proteomes" id="UP001612928">
    <property type="component" value="Unassembled WGS sequence"/>
</dbReference>
<sequence>MDRPSVRRLPRGRHALPPERVARAQRDRLMTAMAEVMSEKGYVKTSVEDVLKRAVISRQSYYQHFTSKLDCFMAAFQRSTALLERQIVEAAAGAGGPVERFDRAVTCFLETLVSDPATARLCVTEVYAAGPEALEHRTAFQQRLGDHVADILEAGTEAGRFTCRLIVAATATMVSGPLLQGDHDALRSLGPRLVAHVRDLKAAGLL</sequence>
<dbReference type="Pfam" id="PF00440">
    <property type="entry name" value="TetR_N"/>
    <property type="match status" value="1"/>
</dbReference>
<protein>
    <submittedName>
        <fullName evidence="6">TetR/AcrR family transcriptional regulator</fullName>
    </submittedName>
</protein>
<evidence type="ECO:0000256" key="2">
    <source>
        <dbReference type="ARBA" id="ARBA00023125"/>
    </source>
</evidence>
<dbReference type="PANTHER" id="PTHR30055:SF238">
    <property type="entry name" value="MYCOFACTOCIN BIOSYNTHESIS TRANSCRIPTIONAL REGULATOR MFTR-RELATED"/>
    <property type="match status" value="1"/>
</dbReference>
<dbReference type="InterPro" id="IPR036271">
    <property type="entry name" value="Tet_transcr_reg_TetR-rel_C_sf"/>
</dbReference>
<organism evidence="6 7">
    <name type="scientific">Nonomuraea indica</name>
    <dbReference type="NCBI Taxonomy" id="1581193"/>
    <lineage>
        <taxon>Bacteria</taxon>
        <taxon>Bacillati</taxon>
        <taxon>Actinomycetota</taxon>
        <taxon>Actinomycetes</taxon>
        <taxon>Streptosporangiales</taxon>
        <taxon>Streptosporangiaceae</taxon>
        <taxon>Nonomuraea</taxon>
    </lineage>
</organism>
<evidence type="ECO:0000256" key="3">
    <source>
        <dbReference type="ARBA" id="ARBA00023163"/>
    </source>
</evidence>
<dbReference type="EMBL" id="JBITMB010000002">
    <property type="protein sequence ID" value="MFI7440334.1"/>
    <property type="molecule type" value="Genomic_DNA"/>
</dbReference>
<keyword evidence="1" id="KW-0805">Transcription regulation</keyword>
<proteinExistence type="predicted"/>
<evidence type="ECO:0000259" key="5">
    <source>
        <dbReference type="PROSITE" id="PS50977"/>
    </source>
</evidence>
<dbReference type="InterPro" id="IPR050109">
    <property type="entry name" value="HTH-type_TetR-like_transc_reg"/>
</dbReference>
<comment type="caution">
    <text evidence="6">The sequence shown here is derived from an EMBL/GenBank/DDBJ whole genome shotgun (WGS) entry which is preliminary data.</text>
</comment>
<evidence type="ECO:0000313" key="7">
    <source>
        <dbReference type="Proteomes" id="UP001612928"/>
    </source>
</evidence>
<feature type="domain" description="HTH tetR-type" evidence="5">
    <location>
        <begin position="23"/>
        <end position="83"/>
    </location>
</feature>
<dbReference type="Gene3D" id="1.10.10.60">
    <property type="entry name" value="Homeodomain-like"/>
    <property type="match status" value="1"/>
</dbReference>
<dbReference type="SUPFAM" id="SSF48498">
    <property type="entry name" value="Tetracyclin repressor-like, C-terminal domain"/>
    <property type="match status" value="1"/>
</dbReference>
<evidence type="ECO:0000256" key="4">
    <source>
        <dbReference type="PROSITE-ProRule" id="PRU00335"/>
    </source>
</evidence>
<dbReference type="InterPro" id="IPR001647">
    <property type="entry name" value="HTH_TetR"/>
</dbReference>
<dbReference type="InterPro" id="IPR041490">
    <property type="entry name" value="KstR2_TetR_C"/>
</dbReference>
<gene>
    <name evidence="6" type="ORF">ACIBP5_10255</name>
</gene>
<dbReference type="PRINTS" id="PR00455">
    <property type="entry name" value="HTHTETR"/>
</dbReference>
<reference evidence="6 7" key="1">
    <citation type="submission" date="2024-10" db="EMBL/GenBank/DDBJ databases">
        <title>The Natural Products Discovery Center: Release of the First 8490 Sequenced Strains for Exploring Actinobacteria Biosynthetic Diversity.</title>
        <authorList>
            <person name="Kalkreuter E."/>
            <person name="Kautsar S.A."/>
            <person name="Yang D."/>
            <person name="Bader C.D."/>
            <person name="Teijaro C.N."/>
            <person name="Fluegel L."/>
            <person name="Davis C.M."/>
            <person name="Simpson J.R."/>
            <person name="Lauterbach L."/>
            <person name="Steele A.D."/>
            <person name="Gui C."/>
            <person name="Meng S."/>
            <person name="Li G."/>
            <person name="Viehrig K."/>
            <person name="Ye F."/>
            <person name="Su P."/>
            <person name="Kiefer A.F."/>
            <person name="Nichols A."/>
            <person name="Cepeda A.J."/>
            <person name="Yan W."/>
            <person name="Fan B."/>
            <person name="Jiang Y."/>
            <person name="Adhikari A."/>
            <person name="Zheng C.-J."/>
            <person name="Schuster L."/>
            <person name="Cowan T.M."/>
            <person name="Smanski M.J."/>
            <person name="Chevrette M.G."/>
            <person name="De Carvalho L.P.S."/>
            <person name="Shen B."/>
        </authorList>
    </citation>
    <scope>NUCLEOTIDE SEQUENCE [LARGE SCALE GENOMIC DNA]</scope>
    <source>
        <strain evidence="6 7">NPDC049503</strain>
    </source>
</reference>
<dbReference type="PANTHER" id="PTHR30055">
    <property type="entry name" value="HTH-TYPE TRANSCRIPTIONAL REGULATOR RUTR"/>
    <property type="match status" value="1"/>
</dbReference>
<accession>A0ABW8A0M9</accession>
<keyword evidence="3" id="KW-0804">Transcription</keyword>
<dbReference type="PROSITE" id="PS50977">
    <property type="entry name" value="HTH_TETR_2"/>
    <property type="match status" value="1"/>
</dbReference>
<keyword evidence="2 4" id="KW-0238">DNA-binding</keyword>
<name>A0ABW8A0M9_9ACTN</name>
<feature type="DNA-binding region" description="H-T-H motif" evidence="4">
    <location>
        <begin position="46"/>
        <end position="65"/>
    </location>
</feature>